<accession>A0A397G1D5</accession>
<evidence type="ECO:0000313" key="2">
    <source>
        <dbReference type="Proteomes" id="UP000215305"/>
    </source>
</evidence>
<dbReference type="GeneID" id="38123484"/>
<organism evidence="1 2">
    <name type="scientific">Aspergillus thermomutatus</name>
    <name type="common">Neosartorya pseudofischeri</name>
    <dbReference type="NCBI Taxonomy" id="41047"/>
    <lineage>
        <taxon>Eukaryota</taxon>
        <taxon>Fungi</taxon>
        <taxon>Dikarya</taxon>
        <taxon>Ascomycota</taxon>
        <taxon>Pezizomycotina</taxon>
        <taxon>Eurotiomycetes</taxon>
        <taxon>Eurotiomycetidae</taxon>
        <taxon>Eurotiales</taxon>
        <taxon>Aspergillaceae</taxon>
        <taxon>Aspergillus</taxon>
        <taxon>Aspergillus subgen. Fumigati</taxon>
    </lineage>
</organism>
<proteinExistence type="predicted"/>
<dbReference type="Proteomes" id="UP000215305">
    <property type="component" value="Unassembled WGS sequence"/>
</dbReference>
<dbReference type="EMBL" id="NKHU02000394">
    <property type="protein sequence ID" value="RHZ43634.1"/>
    <property type="molecule type" value="Genomic_DNA"/>
</dbReference>
<reference evidence="1" key="1">
    <citation type="submission" date="2018-08" db="EMBL/GenBank/DDBJ databases">
        <title>Draft genome sequence of azole-resistant Aspergillus thermomutatus (Neosartorya pseudofischeri) strain HMR AF 39, isolated from a human nasal aspirate.</title>
        <authorList>
            <person name="Parent-Michaud M."/>
            <person name="Dufresne P.J."/>
            <person name="Fournier E."/>
            <person name="Martineau C."/>
            <person name="Moreira S."/>
            <person name="Perkins V."/>
            <person name="De Repentigny L."/>
            <person name="Dufresne S.F."/>
        </authorList>
    </citation>
    <scope>NUCLEOTIDE SEQUENCE [LARGE SCALE GENOMIC DNA]</scope>
    <source>
        <strain evidence="1">HMR AF 39</strain>
    </source>
</reference>
<dbReference type="RefSeq" id="XP_026609903.1">
    <property type="nucleotide sequence ID" value="XM_026755129.1"/>
</dbReference>
<comment type="caution">
    <text evidence="1">The sequence shown here is derived from an EMBL/GenBank/DDBJ whole genome shotgun (WGS) entry which is preliminary data.</text>
</comment>
<evidence type="ECO:0000313" key="1">
    <source>
        <dbReference type="EMBL" id="RHZ43634.1"/>
    </source>
</evidence>
<dbReference type="VEuPathDB" id="FungiDB:CDV56_101510"/>
<keyword evidence="2" id="KW-1185">Reference proteome</keyword>
<gene>
    <name evidence="1" type="ORF">CDV56_101510</name>
</gene>
<sequence>MGVTQALPGLINAFDNIEQSYRSHHGITGDKKTRKNMLSHHLNAPRTRWIDFQQDMRKRRIARNWELRVIKYLHEHHPDTIVDHLDARDIQELERLVDGANQLDEDGKIDAWDMGLMTKLDLIPVQHKTNKKL</sequence>
<dbReference type="AlphaFoldDB" id="A0A397G1D5"/>
<name>A0A397G1D5_ASPTH</name>
<protein>
    <submittedName>
        <fullName evidence="1">Uncharacterized protein</fullName>
    </submittedName>
</protein>